<feature type="transmembrane region" description="Helical" evidence="6">
    <location>
        <begin position="395"/>
        <end position="413"/>
    </location>
</feature>
<feature type="transmembrane region" description="Helical" evidence="6">
    <location>
        <begin position="20"/>
        <end position="40"/>
    </location>
</feature>
<dbReference type="GO" id="GO:0016020">
    <property type="term" value="C:membrane"/>
    <property type="evidence" value="ECO:0007669"/>
    <property type="project" value="UniProtKB-SubCell"/>
</dbReference>
<proteinExistence type="predicted"/>
<feature type="transmembrane region" description="Helical" evidence="6">
    <location>
        <begin position="78"/>
        <end position="98"/>
    </location>
</feature>
<dbReference type="PANTHER" id="PTHR37422:SF13">
    <property type="entry name" value="LIPOPOLYSACCHARIDE BIOSYNTHESIS PROTEIN PA4999-RELATED"/>
    <property type="match status" value="1"/>
</dbReference>
<evidence type="ECO:0000256" key="1">
    <source>
        <dbReference type="ARBA" id="ARBA00004141"/>
    </source>
</evidence>
<dbReference type="PANTHER" id="PTHR37422">
    <property type="entry name" value="TEICHURONIC ACID BIOSYNTHESIS PROTEIN TUAE"/>
    <property type="match status" value="1"/>
</dbReference>
<organism evidence="8 9">
    <name type="scientific">Candidatus Doudnabacteria bacterium RIFCSPLOWO2_02_FULL_48_13</name>
    <dbReference type="NCBI Taxonomy" id="1817845"/>
    <lineage>
        <taxon>Bacteria</taxon>
        <taxon>Candidatus Doudnaibacteriota</taxon>
    </lineage>
</organism>
<dbReference type="InterPro" id="IPR019734">
    <property type="entry name" value="TPR_rpt"/>
</dbReference>
<evidence type="ECO:0000256" key="2">
    <source>
        <dbReference type="ARBA" id="ARBA00022692"/>
    </source>
</evidence>
<evidence type="ECO:0000256" key="6">
    <source>
        <dbReference type="SAM" id="Phobius"/>
    </source>
</evidence>
<keyword evidence="4 6" id="KW-0472">Membrane</keyword>
<comment type="subcellular location">
    <subcellularLocation>
        <location evidence="1">Membrane</location>
        <topology evidence="1">Multi-pass membrane protein</topology>
    </subcellularLocation>
</comment>
<dbReference type="Gene3D" id="1.25.40.10">
    <property type="entry name" value="Tetratricopeptide repeat domain"/>
    <property type="match status" value="1"/>
</dbReference>
<feature type="transmembrane region" description="Helical" evidence="6">
    <location>
        <begin position="46"/>
        <end position="66"/>
    </location>
</feature>
<evidence type="ECO:0000313" key="9">
    <source>
        <dbReference type="Proteomes" id="UP000177235"/>
    </source>
</evidence>
<sequence length="722" mass="81611">MADAIDSALETKISYKILKIILYAILLTPIWLWSAFLFPFITSKVIYFRLLIEIALAIYIPLTLLHPSLRPKRNWLTGVVWIYMLIMFVTAIFGVNFSKSLWGTIERGEGIITMLHFAAYFTMLPTVLRTRRDWQKYLTAVVIVVTFLGLIGLVQLSCGLEKEGFCRFAPPMQGTRISATIGNAAFYAAVMLFGAFLSWFMAAEISNKLAKRLFFVAGFFNAFIVIQTQTRGGAVALYFSVFLVILFLIFRGQKRSVKIASSVVAIFMVLGPFILFLKPASLPDPIENIVVVKRLSRIFKTDTTTQNRLETWEASWKGWRDRFILGYGYENYNVAFNKYFPPSIFKNQGSQIWFDRAHNTVLDIAVTTGVFGIAAYLGIFAMAFFALLKAWRRTVISPVQTVVLTALLFAYFIQNLFVFDTHATYLLFFLVLGFLAYLTIGYGDPVASTPKVYNLGYMPTVVVIVMAIMSIYFINLQPASANYFTTEGIKSAKLKQYRSVHGNFKKALSYGTYMDEEIRQRLFDYAAESSASGALSPQEKKDLYNFVVSEFEKNIAQAPHDVKNYLYLMNVFNISAAEIGNVDRVFELGEQALKLSPTRPQIYTELGQAAFLKGRQDLGLEYFKKAVDLNPQPKESHLNYILAAVLSKRADIVNEEFNNLRQLGHTLTAEDHGLIANIYGQVCDVSAARAQIQTAVSLESKYKVQGQNFIAELEKKCLTQNK</sequence>
<feature type="repeat" description="TPR" evidence="5">
    <location>
        <begin position="600"/>
        <end position="633"/>
    </location>
</feature>
<dbReference type="InterPro" id="IPR051533">
    <property type="entry name" value="WaaL-like"/>
</dbReference>
<feature type="transmembrane region" description="Helical" evidence="6">
    <location>
        <begin position="232"/>
        <end position="250"/>
    </location>
</feature>
<evidence type="ECO:0000259" key="7">
    <source>
        <dbReference type="Pfam" id="PF04932"/>
    </source>
</evidence>
<feature type="transmembrane region" description="Helical" evidence="6">
    <location>
        <begin position="425"/>
        <end position="443"/>
    </location>
</feature>
<reference evidence="8 9" key="1">
    <citation type="journal article" date="2016" name="Nat. Commun.">
        <title>Thousands of microbial genomes shed light on interconnected biogeochemical processes in an aquifer system.</title>
        <authorList>
            <person name="Anantharaman K."/>
            <person name="Brown C.T."/>
            <person name="Hug L.A."/>
            <person name="Sharon I."/>
            <person name="Castelle C.J."/>
            <person name="Probst A.J."/>
            <person name="Thomas B.C."/>
            <person name="Singh A."/>
            <person name="Wilkins M.J."/>
            <person name="Karaoz U."/>
            <person name="Brodie E.L."/>
            <person name="Williams K.H."/>
            <person name="Hubbard S.S."/>
            <person name="Banfield J.F."/>
        </authorList>
    </citation>
    <scope>NUCLEOTIDE SEQUENCE [LARGE SCALE GENOMIC DNA]</scope>
</reference>
<dbReference type="AlphaFoldDB" id="A0A1F5QB19"/>
<dbReference type="EMBL" id="MFFF01000021">
    <property type="protein sequence ID" value="OGE99336.1"/>
    <property type="molecule type" value="Genomic_DNA"/>
</dbReference>
<feature type="transmembrane region" description="Helical" evidence="6">
    <location>
        <begin position="110"/>
        <end position="128"/>
    </location>
</feature>
<feature type="transmembrane region" description="Helical" evidence="6">
    <location>
        <begin position="137"/>
        <end position="157"/>
    </location>
</feature>
<feature type="transmembrane region" description="Helical" evidence="6">
    <location>
        <begin position="455"/>
        <end position="474"/>
    </location>
</feature>
<evidence type="ECO:0000313" key="8">
    <source>
        <dbReference type="EMBL" id="OGE99336.1"/>
    </source>
</evidence>
<feature type="domain" description="O-antigen ligase-related" evidence="7">
    <location>
        <begin position="219"/>
        <end position="377"/>
    </location>
</feature>
<feature type="transmembrane region" description="Helical" evidence="6">
    <location>
        <begin position="177"/>
        <end position="202"/>
    </location>
</feature>
<keyword evidence="5" id="KW-0802">TPR repeat</keyword>
<protein>
    <recommendedName>
        <fullName evidence="7">O-antigen ligase-related domain-containing protein</fullName>
    </recommendedName>
</protein>
<keyword evidence="2 6" id="KW-0812">Transmembrane</keyword>
<feature type="transmembrane region" description="Helical" evidence="6">
    <location>
        <begin position="257"/>
        <end position="277"/>
    </location>
</feature>
<dbReference type="SMART" id="SM00028">
    <property type="entry name" value="TPR"/>
    <property type="match status" value="2"/>
</dbReference>
<dbReference type="InterPro" id="IPR011990">
    <property type="entry name" value="TPR-like_helical_dom_sf"/>
</dbReference>
<comment type="caution">
    <text evidence="8">The sequence shown here is derived from an EMBL/GenBank/DDBJ whole genome shotgun (WGS) entry which is preliminary data.</text>
</comment>
<accession>A0A1F5QB19</accession>
<dbReference type="SUPFAM" id="SSF48452">
    <property type="entry name" value="TPR-like"/>
    <property type="match status" value="1"/>
</dbReference>
<keyword evidence="3 6" id="KW-1133">Transmembrane helix</keyword>
<evidence type="ECO:0000256" key="5">
    <source>
        <dbReference type="PROSITE-ProRule" id="PRU00339"/>
    </source>
</evidence>
<dbReference type="InterPro" id="IPR007016">
    <property type="entry name" value="O-antigen_ligase-rel_domated"/>
</dbReference>
<evidence type="ECO:0000256" key="4">
    <source>
        <dbReference type="ARBA" id="ARBA00023136"/>
    </source>
</evidence>
<feature type="transmembrane region" description="Helical" evidence="6">
    <location>
        <begin position="209"/>
        <end position="226"/>
    </location>
</feature>
<dbReference type="Proteomes" id="UP000177235">
    <property type="component" value="Unassembled WGS sequence"/>
</dbReference>
<feature type="transmembrane region" description="Helical" evidence="6">
    <location>
        <begin position="364"/>
        <end position="388"/>
    </location>
</feature>
<evidence type="ECO:0000256" key="3">
    <source>
        <dbReference type="ARBA" id="ARBA00022989"/>
    </source>
</evidence>
<dbReference type="PROSITE" id="PS50005">
    <property type="entry name" value="TPR"/>
    <property type="match status" value="1"/>
</dbReference>
<name>A0A1F5QB19_9BACT</name>
<dbReference type="Pfam" id="PF04932">
    <property type="entry name" value="Wzy_C"/>
    <property type="match status" value="1"/>
</dbReference>
<gene>
    <name evidence="8" type="ORF">A3J05_00250</name>
</gene>